<feature type="domain" description="S-Me-THD-like C-terminal" evidence="2">
    <location>
        <begin position="106"/>
        <end position="292"/>
    </location>
</feature>
<dbReference type="EMBL" id="UINC01002129">
    <property type="protein sequence ID" value="SUZ93236.1"/>
    <property type="molecule type" value="Genomic_DNA"/>
</dbReference>
<accession>A0A381RMY5</accession>
<dbReference type="Pfam" id="PF20906">
    <property type="entry name" value="S-Me-THD_C"/>
    <property type="match status" value="1"/>
</dbReference>
<proteinExistence type="predicted"/>
<dbReference type="Gene3D" id="3.40.1610.10">
    <property type="entry name" value="CV3147-like domain"/>
    <property type="match status" value="1"/>
</dbReference>
<dbReference type="InterPro" id="IPR048350">
    <property type="entry name" value="S-Me-THD-like_C"/>
</dbReference>
<protein>
    <recommendedName>
        <fullName evidence="4">DUF917 domain-containing protein</fullName>
    </recommendedName>
</protein>
<dbReference type="InterPro" id="IPR027479">
    <property type="entry name" value="S-Me-THD_N_sf"/>
</dbReference>
<evidence type="ECO:0000259" key="1">
    <source>
        <dbReference type="Pfam" id="PF06032"/>
    </source>
</evidence>
<evidence type="ECO:0000259" key="2">
    <source>
        <dbReference type="Pfam" id="PF20906"/>
    </source>
</evidence>
<reference evidence="3" key="1">
    <citation type="submission" date="2018-05" db="EMBL/GenBank/DDBJ databases">
        <authorList>
            <person name="Lanie J.A."/>
            <person name="Ng W.-L."/>
            <person name="Kazmierczak K.M."/>
            <person name="Andrzejewski T.M."/>
            <person name="Davidsen T.M."/>
            <person name="Wayne K.J."/>
            <person name="Tettelin H."/>
            <person name="Glass J.I."/>
            <person name="Rusch D."/>
            <person name="Podicherti R."/>
            <person name="Tsui H.-C.T."/>
            <person name="Winkler M.E."/>
        </authorList>
    </citation>
    <scope>NUCLEOTIDE SEQUENCE</scope>
</reference>
<name>A0A381RMY5_9ZZZZ</name>
<dbReference type="InterPro" id="IPR024071">
    <property type="entry name" value="S-Me-THD_C_sf"/>
</dbReference>
<gene>
    <name evidence="3" type="ORF">METZ01_LOCUS46090</name>
</gene>
<dbReference type="Gene3D" id="2.40.390.10">
    <property type="entry name" value="CV3147-like"/>
    <property type="match status" value="1"/>
</dbReference>
<organism evidence="3">
    <name type="scientific">marine metagenome</name>
    <dbReference type="NCBI Taxonomy" id="408172"/>
    <lineage>
        <taxon>unclassified sequences</taxon>
        <taxon>metagenomes</taxon>
        <taxon>ecological metagenomes</taxon>
    </lineage>
</organism>
<sequence length="297" mass="31993">MGAPTVGIEKIPRGDELEKTVRVLESHIGSSFEAIIIGEIGGANALKPLICALQMDLPVVDGDGMGRAFPELQMDSFAIGGLDLSPLALGDCHRNQVVLHSVSGPVQAERYARNLTIEMGGSTALAMPMMTGHELKRTLIRKTLSLAKALGEAVLGAREVGKDPVERIIDLTQGRVLFRGKITDVERRTTRGFSRGTMKLAAFGDPEDHLEIHFQNENLIAYRNGRAVCTVPDLITLVEVENGEPIGTEMLRYGLRVAVIGMPAPVELKTPEALAVVGPEAFGYKNVPFQPLPGNLL</sequence>
<dbReference type="SUPFAM" id="SSF160991">
    <property type="entry name" value="CV3147-like"/>
    <property type="match status" value="1"/>
</dbReference>
<evidence type="ECO:0000313" key="3">
    <source>
        <dbReference type="EMBL" id="SUZ93236.1"/>
    </source>
</evidence>
<dbReference type="AlphaFoldDB" id="A0A381RMY5"/>
<dbReference type="Pfam" id="PF06032">
    <property type="entry name" value="S-Me-THD_N"/>
    <property type="match status" value="1"/>
</dbReference>
<dbReference type="InterPro" id="IPR010318">
    <property type="entry name" value="S-Me-THD_N"/>
</dbReference>
<feature type="domain" description="S-Me-THD N-terminal" evidence="1">
    <location>
        <begin position="1"/>
        <end position="100"/>
    </location>
</feature>
<evidence type="ECO:0008006" key="4">
    <source>
        <dbReference type="Google" id="ProtNLM"/>
    </source>
</evidence>